<evidence type="ECO:0000256" key="2">
    <source>
        <dbReference type="ARBA" id="ARBA00023015"/>
    </source>
</evidence>
<keyword evidence="4" id="KW-0804">Transcription</keyword>
<organism evidence="7 8">
    <name type="scientific">Papaver atlanticum</name>
    <dbReference type="NCBI Taxonomy" id="357466"/>
    <lineage>
        <taxon>Eukaryota</taxon>
        <taxon>Viridiplantae</taxon>
        <taxon>Streptophyta</taxon>
        <taxon>Embryophyta</taxon>
        <taxon>Tracheophyta</taxon>
        <taxon>Spermatophyta</taxon>
        <taxon>Magnoliopsida</taxon>
        <taxon>Ranunculales</taxon>
        <taxon>Papaveraceae</taxon>
        <taxon>Papaveroideae</taxon>
        <taxon>Papaver</taxon>
    </lineage>
</organism>
<dbReference type="GO" id="GO:0046983">
    <property type="term" value="F:protein dimerization activity"/>
    <property type="evidence" value="ECO:0007669"/>
    <property type="project" value="InterPro"/>
</dbReference>
<dbReference type="PROSITE" id="PS50066">
    <property type="entry name" value="MADS_BOX_2"/>
    <property type="match status" value="1"/>
</dbReference>
<keyword evidence="5" id="KW-0539">Nucleus</keyword>
<evidence type="ECO:0000313" key="7">
    <source>
        <dbReference type="EMBL" id="KAI3928613.1"/>
    </source>
</evidence>
<dbReference type="AlphaFoldDB" id="A0AAD4XNF7"/>
<evidence type="ECO:0000313" key="8">
    <source>
        <dbReference type="Proteomes" id="UP001202328"/>
    </source>
</evidence>
<dbReference type="GO" id="GO:0005634">
    <property type="term" value="C:nucleus"/>
    <property type="evidence" value="ECO:0007669"/>
    <property type="project" value="UniProtKB-SubCell"/>
</dbReference>
<proteinExistence type="predicted"/>
<dbReference type="InterPro" id="IPR002100">
    <property type="entry name" value="TF_MADSbox"/>
</dbReference>
<evidence type="ECO:0000256" key="3">
    <source>
        <dbReference type="ARBA" id="ARBA00023125"/>
    </source>
</evidence>
<feature type="domain" description="MADS-box" evidence="6">
    <location>
        <begin position="1"/>
        <end position="61"/>
    </location>
</feature>
<comment type="subcellular location">
    <subcellularLocation>
        <location evidence="1">Nucleus</location>
    </subcellularLocation>
</comment>
<dbReference type="GO" id="GO:0003677">
    <property type="term" value="F:DNA binding"/>
    <property type="evidence" value="ECO:0007669"/>
    <property type="project" value="UniProtKB-KW"/>
</dbReference>
<evidence type="ECO:0000256" key="1">
    <source>
        <dbReference type="ARBA" id="ARBA00004123"/>
    </source>
</evidence>
<evidence type="ECO:0000256" key="4">
    <source>
        <dbReference type="ARBA" id="ARBA00023163"/>
    </source>
</evidence>
<dbReference type="Gene3D" id="3.40.1810.10">
    <property type="entry name" value="Transcription factor, MADS-box"/>
    <property type="match status" value="1"/>
</dbReference>
<gene>
    <name evidence="7" type="ORF">MKW98_024214</name>
</gene>
<feature type="non-terminal residue" evidence="7">
    <location>
        <position position="62"/>
    </location>
</feature>
<comment type="caution">
    <text evidence="7">The sequence shown here is derived from an EMBL/GenBank/DDBJ whole genome shotgun (WGS) entry which is preliminary data.</text>
</comment>
<keyword evidence="3" id="KW-0238">DNA-binding</keyword>
<keyword evidence="8" id="KW-1185">Reference proteome</keyword>
<protein>
    <recommendedName>
        <fullName evidence="6">MADS-box domain-containing protein</fullName>
    </recommendedName>
</protein>
<dbReference type="Proteomes" id="UP001202328">
    <property type="component" value="Unassembled WGS sequence"/>
</dbReference>
<dbReference type="EMBL" id="JAJJMB010007708">
    <property type="protein sequence ID" value="KAI3928613.1"/>
    <property type="molecule type" value="Genomic_DNA"/>
</dbReference>
<name>A0AAD4XNF7_9MAGN</name>
<dbReference type="SUPFAM" id="SSF55455">
    <property type="entry name" value="SRF-like"/>
    <property type="match status" value="1"/>
</dbReference>
<dbReference type="Pfam" id="PF00319">
    <property type="entry name" value="SRF-TF"/>
    <property type="match status" value="1"/>
</dbReference>
<reference evidence="7" key="1">
    <citation type="submission" date="2022-04" db="EMBL/GenBank/DDBJ databases">
        <title>A functionally conserved STORR gene fusion in Papaver species that diverged 16.8 million years ago.</title>
        <authorList>
            <person name="Catania T."/>
        </authorList>
    </citation>
    <scope>NUCLEOTIDE SEQUENCE</scope>
    <source>
        <strain evidence="7">S-188037</strain>
    </source>
</reference>
<keyword evidence="2" id="KW-0805">Transcription regulation</keyword>
<accession>A0AAD4XNF7</accession>
<evidence type="ECO:0000259" key="6">
    <source>
        <dbReference type="PROSITE" id="PS50066"/>
    </source>
</evidence>
<dbReference type="InterPro" id="IPR036879">
    <property type="entry name" value="TF_MADSbox_sf"/>
</dbReference>
<evidence type="ECO:0000256" key="5">
    <source>
        <dbReference type="ARBA" id="ARBA00023242"/>
    </source>
</evidence>
<sequence length="62" mass="6990">MDRKKGALKMIENEEERRVVFERLRKELMEEAAAISSETGANFNFVGFTPDGKAFNFGSSSD</sequence>